<feature type="region of interest" description="Disordered" evidence="1">
    <location>
        <begin position="1"/>
        <end position="27"/>
    </location>
</feature>
<name>A0ABV3JRQ8_STRON</name>
<evidence type="ECO:0000313" key="3">
    <source>
        <dbReference type="Proteomes" id="UP001552594"/>
    </source>
</evidence>
<protein>
    <recommendedName>
        <fullName evidence="4">MarR family transcriptional regulator</fullName>
    </recommendedName>
</protein>
<proteinExistence type="predicted"/>
<evidence type="ECO:0000313" key="2">
    <source>
        <dbReference type="EMBL" id="MEV5505004.1"/>
    </source>
</evidence>
<keyword evidence="3" id="KW-1185">Reference proteome</keyword>
<comment type="caution">
    <text evidence="2">The sequence shown here is derived from an EMBL/GenBank/DDBJ whole genome shotgun (WGS) entry which is preliminary data.</text>
</comment>
<dbReference type="RefSeq" id="WP_241561257.1">
    <property type="nucleotide sequence ID" value="NZ_JBFAUK010000001.1"/>
</dbReference>
<reference evidence="2 3" key="1">
    <citation type="submission" date="2024-06" db="EMBL/GenBank/DDBJ databases">
        <title>The Natural Products Discovery Center: Release of the First 8490 Sequenced Strains for Exploring Actinobacteria Biosynthetic Diversity.</title>
        <authorList>
            <person name="Kalkreuter E."/>
            <person name="Kautsar S.A."/>
            <person name="Yang D."/>
            <person name="Bader C.D."/>
            <person name="Teijaro C.N."/>
            <person name="Fluegel L."/>
            <person name="Davis C.M."/>
            <person name="Simpson J.R."/>
            <person name="Lauterbach L."/>
            <person name="Steele A.D."/>
            <person name="Gui C."/>
            <person name="Meng S."/>
            <person name="Li G."/>
            <person name="Viehrig K."/>
            <person name="Ye F."/>
            <person name="Su P."/>
            <person name="Kiefer A.F."/>
            <person name="Nichols A."/>
            <person name="Cepeda A.J."/>
            <person name="Yan W."/>
            <person name="Fan B."/>
            <person name="Jiang Y."/>
            <person name="Adhikari A."/>
            <person name="Zheng C.-J."/>
            <person name="Schuster L."/>
            <person name="Cowan T.M."/>
            <person name="Smanski M.J."/>
            <person name="Chevrette M.G."/>
            <person name="De Carvalho L.P.S."/>
            <person name="Shen B."/>
        </authorList>
    </citation>
    <scope>NUCLEOTIDE SEQUENCE [LARGE SCALE GENOMIC DNA]</scope>
    <source>
        <strain evidence="2 3">NPDC052347</strain>
    </source>
</reference>
<evidence type="ECO:0008006" key="4">
    <source>
        <dbReference type="Google" id="ProtNLM"/>
    </source>
</evidence>
<dbReference type="Proteomes" id="UP001552594">
    <property type="component" value="Unassembled WGS sequence"/>
</dbReference>
<evidence type="ECO:0000256" key="1">
    <source>
        <dbReference type="SAM" id="MobiDB-lite"/>
    </source>
</evidence>
<organism evidence="2 3">
    <name type="scientific">Streptomyces orinoci</name>
    <name type="common">Streptoverticillium orinoci</name>
    <dbReference type="NCBI Taxonomy" id="67339"/>
    <lineage>
        <taxon>Bacteria</taxon>
        <taxon>Bacillati</taxon>
        <taxon>Actinomycetota</taxon>
        <taxon>Actinomycetes</taxon>
        <taxon>Kitasatosporales</taxon>
        <taxon>Streptomycetaceae</taxon>
        <taxon>Streptomyces</taxon>
    </lineage>
</organism>
<dbReference type="EMBL" id="JBFAUK010000001">
    <property type="protein sequence ID" value="MEV5505004.1"/>
    <property type="molecule type" value="Genomic_DNA"/>
</dbReference>
<gene>
    <name evidence="2" type="ORF">AB0L16_00780</name>
</gene>
<accession>A0ABV3JRQ8</accession>
<sequence>MATAQVTPMAAPGYGKRSAPDQGPRTARDFAHLPAREAAIAAYIDRLPDGAAMDAKTLAKQLAAYGQQAVRTALNNLARAGHLRRVQEPAAEGRTQWVTRTFFSRTPRDDQWWSTFLAGDTPKEVAERPQAGPSRAYRALAALGRSQPRLALSAAECAALAPLAEQWFQRGVGEGEFARLLGLGLPGEPIHCPGAFIRRRLIDKLPPEVSVPVSQARILECTGCGIPGTPQALSGGLCRTCHGEGPAAAMDPAHAAEIRHRVDRLRAVVRERRSAGGPGVR</sequence>